<organism evidence="1 2">
    <name type="scientific">Amycolatopsis rubida</name>
    <dbReference type="NCBI Taxonomy" id="112413"/>
    <lineage>
        <taxon>Bacteria</taxon>
        <taxon>Bacillati</taxon>
        <taxon>Actinomycetota</taxon>
        <taxon>Actinomycetes</taxon>
        <taxon>Pseudonocardiales</taxon>
        <taxon>Pseudonocardiaceae</taxon>
        <taxon>Amycolatopsis</taxon>
    </lineage>
</organism>
<dbReference type="Proteomes" id="UP000199137">
    <property type="component" value="Unassembled WGS sequence"/>
</dbReference>
<evidence type="ECO:0000313" key="1">
    <source>
        <dbReference type="EMBL" id="SFO90780.1"/>
    </source>
</evidence>
<name>A0A1I5L078_9PSEU</name>
<protein>
    <submittedName>
        <fullName evidence="1">Uncharacterized protein</fullName>
    </submittedName>
</protein>
<accession>A0A1I5L078</accession>
<dbReference type="RefSeq" id="WP_255366208.1">
    <property type="nucleotide sequence ID" value="NZ_FOWC01000003.1"/>
</dbReference>
<evidence type="ECO:0000313" key="2">
    <source>
        <dbReference type="Proteomes" id="UP000199137"/>
    </source>
</evidence>
<proteinExistence type="predicted"/>
<reference evidence="2" key="1">
    <citation type="submission" date="2016-10" db="EMBL/GenBank/DDBJ databases">
        <authorList>
            <person name="Varghese N."/>
            <person name="Submissions S."/>
        </authorList>
    </citation>
    <scope>NUCLEOTIDE SEQUENCE [LARGE SCALE GENOMIC DNA]</scope>
    <source>
        <strain evidence="2">DSM 44637</strain>
    </source>
</reference>
<sequence>MCAGFALAILATIAAHVGRGSTDLLAEHIRAGGPASDWPDR</sequence>
<dbReference type="EMBL" id="FOWC01000003">
    <property type="protein sequence ID" value="SFO90780.1"/>
    <property type="molecule type" value="Genomic_DNA"/>
</dbReference>
<dbReference type="AlphaFoldDB" id="A0A1I5L078"/>
<gene>
    <name evidence="1" type="ORF">SAMN05421854_103399</name>
</gene>